<accession>A0A8S9YPZ2</accession>
<evidence type="ECO:0000256" key="7">
    <source>
        <dbReference type="ARBA" id="ARBA00033064"/>
    </source>
</evidence>
<evidence type="ECO:0000256" key="3">
    <source>
        <dbReference type="ARBA" id="ARBA00005638"/>
    </source>
</evidence>
<dbReference type="PANTHER" id="PTHR11557:SF0">
    <property type="entry name" value="PORPHOBILINOGEN DEAMINASE"/>
    <property type="match status" value="1"/>
</dbReference>
<comment type="cofactor">
    <cofactor evidence="1">
        <name>dipyrromethane</name>
        <dbReference type="ChEBI" id="CHEBI:60342"/>
    </cofactor>
</comment>
<protein>
    <recommendedName>
        <fullName evidence="4">hydroxymethylbilane synthase</fullName>
        <ecNumber evidence="4">2.5.1.61</ecNumber>
    </recommendedName>
    <alternativeName>
        <fullName evidence="7">Hydroxymethylbilane synthase</fullName>
    </alternativeName>
</protein>
<keyword evidence="5" id="KW-0808">Transferase</keyword>
<dbReference type="Proteomes" id="UP000822476">
    <property type="component" value="Unassembled WGS sequence"/>
</dbReference>
<dbReference type="InterPro" id="IPR000860">
    <property type="entry name" value="HemC"/>
</dbReference>
<dbReference type="InterPro" id="IPR022418">
    <property type="entry name" value="Porphobilinogen_deaminase_C"/>
</dbReference>
<dbReference type="Gene3D" id="3.40.190.10">
    <property type="entry name" value="Periplasmic binding protein-like II"/>
    <property type="match status" value="2"/>
</dbReference>
<sequence>MNKLIMSENDERIIRVGSRRSQLALIQTNIAINLLKDKHPNLRFEVVKISTIGDKILDVALSKIGDKSLFTKELENALMDGTVDFVVHSLKDVPTGMPPGLVLGCVFDRTSPDDVVLMSPSNRGRKLSDLPEGSLVGTSALRRVATLTRLYPHLNFVSIRGNLNTRLKKLDEGCAVTSFSVGNTESPVPLIKYDAIILAKAGIQRLGWSDRIDQVLDDCYHAVSQGALACECRQNDDFILSVLADLHNESAALSCIAERSLMRHLDGGCSTPIGVRTRFSPNTGGHPWFLQLHANVLSTNGAQCVKGSVVTELPCRLIQTGKRCNSSDIHKESASPTRRTKIPRLAFPSTDIVSLSTTSNLSEKLESSMDKQLNVIQDPTGDELCLARDSSSVFMGIHVRPACAVARLRMARAQSLGSVLAAHLLTAGADRILDKIRSNLLPKPSETTFEKSQCKL</sequence>
<dbReference type="EMBL" id="JTDE01008536">
    <property type="protein sequence ID" value="KAF7234876.1"/>
    <property type="molecule type" value="Genomic_DNA"/>
</dbReference>
<dbReference type="NCBIfam" id="TIGR00212">
    <property type="entry name" value="hemC"/>
    <property type="match status" value="1"/>
</dbReference>
<dbReference type="GO" id="GO:0005737">
    <property type="term" value="C:cytoplasm"/>
    <property type="evidence" value="ECO:0007669"/>
    <property type="project" value="TreeGrafter"/>
</dbReference>
<dbReference type="AlphaFoldDB" id="A0A8S9YPZ2"/>
<feature type="domain" description="Porphobilinogen deaminase N-terminal" evidence="8">
    <location>
        <begin position="14"/>
        <end position="239"/>
    </location>
</feature>
<evidence type="ECO:0000256" key="1">
    <source>
        <dbReference type="ARBA" id="ARBA00001916"/>
    </source>
</evidence>
<dbReference type="SUPFAM" id="SSF53850">
    <property type="entry name" value="Periplasmic binding protein-like II"/>
    <property type="match status" value="1"/>
</dbReference>
<dbReference type="PANTHER" id="PTHR11557">
    <property type="entry name" value="PORPHOBILINOGEN DEAMINASE"/>
    <property type="match status" value="1"/>
</dbReference>
<evidence type="ECO:0000313" key="10">
    <source>
        <dbReference type="EMBL" id="KAF7234876.1"/>
    </source>
</evidence>
<dbReference type="InterPro" id="IPR022419">
    <property type="entry name" value="Porphobilin_deaminase_cofac_BS"/>
</dbReference>
<dbReference type="PROSITE" id="PS00533">
    <property type="entry name" value="PORPHOBILINOGEN_DEAM"/>
    <property type="match status" value="1"/>
</dbReference>
<proteinExistence type="inferred from homology"/>
<dbReference type="InterPro" id="IPR036803">
    <property type="entry name" value="Porphobilinogen_deaminase_C_sf"/>
</dbReference>
<dbReference type="GO" id="GO:0006783">
    <property type="term" value="P:heme biosynthetic process"/>
    <property type="evidence" value="ECO:0007669"/>
    <property type="project" value="TreeGrafter"/>
</dbReference>
<dbReference type="OrthoDB" id="564646at2759"/>
<dbReference type="CDD" id="cd13645">
    <property type="entry name" value="PBP2_HuPBGD_like"/>
    <property type="match status" value="1"/>
</dbReference>
<dbReference type="FunFam" id="3.40.190.10:FF:000260">
    <property type="entry name" value="Porphobilinogen deaminase"/>
    <property type="match status" value="1"/>
</dbReference>
<evidence type="ECO:0000259" key="9">
    <source>
        <dbReference type="Pfam" id="PF03900"/>
    </source>
</evidence>
<dbReference type="SUPFAM" id="SSF54782">
    <property type="entry name" value="Porphobilinogen deaminase (hydroxymethylbilane synthase), C-terminal domain"/>
    <property type="match status" value="1"/>
</dbReference>
<comment type="pathway">
    <text evidence="2">Porphyrin-containing compound metabolism; protoporphyrin-IX biosynthesis; coproporphyrinogen-III from 5-aminolevulinate: step 2/4.</text>
</comment>
<evidence type="ECO:0000256" key="2">
    <source>
        <dbReference type="ARBA" id="ARBA00004735"/>
    </source>
</evidence>
<evidence type="ECO:0000256" key="6">
    <source>
        <dbReference type="ARBA" id="ARBA00023244"/>
    </source>
</evidence>
<feature type="domain" description="Porphobilinogen deaminase C-terminal" evidence="9">
    <location>
        <begin position="253"/>
        <end position="303"/>
    </location>
</feature>
<dbReference type="Pfam" id="PF03900">
    <property type="entry name" value="Porphobil_deamC"/>
    <property type="match status" value="1"/>
</dbReference>
<reference evidence="10" key="1">
    <citation type="submission" date="2019-07" db="EMBL/GenBank/DDBJ databases">
        <title>Annotation for the trematode Paragonimus miyazaki's.</title>
        <authorList>
            <person name="Choi Y.-J."/>
        </authorList>
    </citation>
    <scope>NUCLEOTIDE SEQUENCE</scope>
    <source>
        <strain evidence="10">Japan</strain>
    </source>
</reference>
<evidence type="ECO:0000256" key="4">
    <source>
        <dbReference type="ARBA" id="ARBA00012655"/>
    </source>
</evidence>
<dbReference type="Gene3D" id="3.30.160.40">
    <property type="entry name" value="Porphobilinogen deaminase, C-terminal domain"/>
    <property type="match status" value="1"/>
</dbReference>
<dbReference type="InterPro" id="IPR022417">
    <property type="entry name" value="Porphobilin_deaminase_N"/>
</dbReference>
<keyword evidence="11" id="KW-1185">Reference proteome</keyword>
<evidence type="ECO:0000259" key="8">
    <source>
        <dbReference type="Pfam" id="PF01379"/>
    </source>
</evidence>
<evidence type="ECO:0000256" key="5">
    <source>
        <dbReference type="ARBA" id="ARBA00022679"/>
    </source>
</evidence>
<dbReference type="PRINTS" id="PR00151">
    <property type="entry name" value="PORPHBDMNASE"/>
</dbReference>
<gene>
    <name evidence="10" type="ORF">EG68_11673</name>
</gene>
<dbReference type="Pfam" id="PF01379">
    <property type="entry name" value="Porphobil_deam"/>
    <property type="match status" value="1"/>
</dbReference>
<keyword evidence="6" id="KW-0627">Porphyrin biosynthesis</keyword>
<evidence type="ECO:0000313" key="11">
    <source>
        <dbReference type="Proteomes" id="UP000822476"/>
    </source>
</evidence>
<comment type="caution">
    <text evidence="10">The sequence shown here is derived from an EMBL/GenBank/DDBJ whole genome shotgun (WGS) entry which is preliminary data.</text>
</comment>
<name>A0A8S9YPZ2_9TREM</name>
<organism evidence="10 11">
    <name type="scientific">Paragonimus skrjabini miyazakii</name>
    <dbReference type="NCBI Taxonomy" id="59628"/>
    <lineage>
        <taxon>Eukaryota</taxon>
        <taxon>Metazoa</taxon>
        <taxon>Spiralia</taxon>
        <taxon>Lophotrochozoa</taxon>
        <taxon>Platyhelminthes</taxon>
        <taxon>Trematoda</taxon>
        <taxon>Digenea</taxon>
        <taxon>Plagiorchiida</taxon>
        <taxon>Troglotremata</taxon>
        <taxon>Troglotrematidae</taxon>
        <taxon>Paragonimus</taxon>
    </lineage>
</organism>
<comment type="similarity">
    <text evidence="3">Belongs to the HMBS family.</text>
</comment>
<dbReference type="EC" id="2.5.1.61" evidence="4"/>
<dbReference type="GO" id="GO:0004418">
    <property type="term" value="F:hydroxymethylbilane synthase activity"/>
    <property type="evidence" value="ECO:0007669"/>
    <property type="project" value="UniProtKB-EC"/>
</dbReference>